<dbReference type="InterPro" id="IPR014757">
    <property type="entry name" value="Tscrpt_reg_IclR_C"/>
</dbReference>
<dbReference type="Gene3D" id="3.30.450.40">
    <property type="match status" value="1"/>
</dbReference>
<dbReference type="InterPro" id="IPR054844">
    <property type="entry name" value="TransRegBhcR"/>
</dbReference>
<proteinExistence type="predicted"/>
<name>A0A2W5K5A0_ANCNO</name>
<dbReference type="GO" id="GO:0045892">
    <property type="term" value="P:negative regulation of DNA-templated transcription"/>
    <property type="evidence" value="ECO:0007669"/>
    <property type="project" value="TreeGrafter"/>
</dbReference>
<dbReference type="InterPro" id="IPR050707">
    <property type="entry name" value="HTH_MetabolicPath_Reg"/>
</dbReference>
<feature type="domain" description="IclR-ED" evidence="5">
    <location>
        <begin position="98"/>
        <end position="281"/>
    </location>
</feature>
<evidence type="ECO:0000313" key="6">
    <source>
        <dbReference type="EMBL" id="PZQ12356.1"/>
    </source>
</evidence>
<dbReference type="Gene3D" id="1.10.10.10">
    <property type="entry name" value="Winged helix-like DNA-binding domain superfamily/Winged helix DNA-binding domain"/>
    <property type="match status" value="1"/>
</dbReference>
<dbReference type="SUPFAM" id="SSF55781">
    <property type="entry name" value="GAF domain-like"/>
    <property type="match status" value="1"/>
</dbReference>
<dbReference type="GO" id="GO:0003677">
    <property type="term" value="F:DNA binding"/>
    <property type="evidence" value="ECO:0007669"/>
    <property type="project" value="UniProtKB-KW"/>
</dbReference>
<dbReference type="PANTHER" id="PTHR30136:SF24">
    <property type="entry name" value="HTH-TYPE TRANSCRIPTIONAL REPRESSOR ALLR"/>
    <property type="match status" value="1"/>
</dbReference>
<comment type="caution">
    <text evidence="6">The sequence shown here is derived from an EMBL/GenBank/DDBJ whole genome shotgun (WGS) entry which is preliminary data.</text>
</comment>
<dbReference type="SUPFAM" id="SSF46785">
    <property type="entry name" value="Winged helix' DNA-binding domain"/>
    <property type="match status" value="1"/>
</dbReference>
<evidence type="ECO:0000259" key="4">
    <source>
        <dbReference type="PROSITE" id="PS51077"/>
    </source>
</evidence>
<dbReference type="EMBL" id="QFPN01000009">
    <property type="protein sequence ID" value="PZQ12356.1"/>
    <property type="molecule type" value="Genomic_DNA"/>
</dbReference>
<dbReference type="PANTHER" id="PTHR30136">
    <property type="entry name" value="HELIX-TURN-HELIX TRANSCRIPTIONAL REGULATOR, ICLR FAMILY"/>
    <property type="match status" value="1"/>
</dbReference>
<keyword evidence="1" id="KW-0805">Transcription regulation</keyword>
<dbReference type="SMART" id="SM00346">
    <property type="entry name" value="HTH_ICLR"/>
    <property type="match status" value="1"/>
</dbReference>
<protein>
    <submittedName>
        <fullName evidence="6">IclR family transcriptional regulator</fullName>
    </submittedName>
</protein>
<organism evidence="6 7">
    <name type="scientific">Ancylobacter novellus</name>
    <name type="common">Thiobacillus novellus</name>
    <dbReference type="NCBI Taxonomy" id="921"/>
    <lineage>
        <taxon>Bacteria</taxon>
        <taxon>Pseudomonadati</taxon>
        <taxon>Pseudomonadota</taxon>
        <taxon>Alphaproteobacteria</taxon>
        <taxon>Hyphomicrobiales</taxon>
        <taxon>Xanthobacteraceae</taxon>
        <taxon>Ancylobacter</taxon>
    </lineage>
</organism>
<accession>A0A2W5K5A0</accession>
<feature type="domain" description="HTH iclR-type" evidence="4">
    <location>
        <begin position="36"/>
        <end position="97"/>
    </location>
</feature>
<dbReference type="InterPro" id="IPR029016">
    <property type="entry name" value="GAF-like_dom_sf"/>
</dbReference>
<dbReference type="AlphaFoldDB" id="A0A2W5K5A0"/>
<evidence type="ECO:0000256" key="1">
    <source>
        <dbReference type="ARBA" id="ARBA00023015"/>
    </source>
</evidence>
<dbReference type="Proteomes" id="UP000249577">
    <property type="component" value="Unassembled WGS sequence"/>
</dbReference>
<dbReference type="Pfam" id="PF09339">
    <property type="entry name" value="HTH_IclR"/>
    <property type="match status" value="1"/>
</dbReference>
<reference evidence="6 7" key="1">
    <citation type="submission" date="2017-08" db="EMBL/GenBank/DDBJ databases">
        <title>Infants hospitalized years apart are colonized by the same room-sourced microbial strains.</title>
        <authorList>
            <person name="Brooks B."/>
            <person name="Olm M.R."/>
            <person name="Firek B.A."/>
            <person name="Baker R."/>
            <person name="Thomas B.C."/>
            <person name="Morowitz M.J."/>
            <person name="Banfield J.F."/>
        </authorList>
    </citation>
    <scope>NUCLEOTIDE SEQUENCE [LARGE SCALE GENOMIC DNA]</scope>
    <source>
        <strain evidence="6">S2_005_003_R2_43</strain>
    </source>
</reference>
<keyword evidence="3" id="KW-0804">Transcription</keyword>
<dbReference type="GO" id="GO:0003700">
    <property type="term" value="F:DNA-binding transcription factor activity"/>
    <property type="evidence" value="ECO:0007669"/>
    <property type="project" value="TreeGrafter"/>
</dbReference>
<dbReference type="PROSITE" id="PS51077">
    <property type="entry name" value="HTH_ICLR"/>
    <property type="match status" value="1"/>
</dbReference>
<dbReference type="NCBIfam" id="NF045644">
    <property type="entry name" value="TransRegBhcR"/>
    <property type="match status" value="1"/>
</dbReference>
<evidence type="ECO:0000256" key="2">
    <source>
        <dbReference type="ARBA" id="ARBA00023125"/>
    </source>
</evidence>
<keyword evidence="2" id="KW-0238">DNA-binding</keyword>
<dbReference type="PROSITE" id="PS51078">
    <property type="entry name" value="ICLR_ED"/>
    <property type="match status" value="1"/>
</dbReference>
<dbReference type="InterPro" id="IPR036390">
    <property type="entry name" value="WH_DNA-bd_sf"/>
</dbReference>
<evidence type="ECO:0000313" key="7">
    <source>
        <dbReference type="Proteomes" id="UP000249577"/>
    </source>
</evidence>
<dbReference type="Pfam" id="PF01614">
    <property type="entry name" value="IclR_C"/>
    <property type="match status" value="1"/>
</dbReference>
<evidence type="ECO:0000256" key="3">
    <source>
        <dbReference type="ARBA" id="ARBA00023163"/>
    </source>
</evidence>
<evidence type="ECO:0000259" key="5">
    <source>
        <dbReference type="PROSITE" id="PS51078"/>
    </source>
</evidence>
<gene>
    <name evidence="6" type="ORF">DI565_16130</name>
</gene>
<dbReference type="InterPro" id="IPR005471">
    <property type="entry name" value="Tscrpt_reg_IclR_N"/>
</dbReference>
<sequence>MENGCGLAGRESAAGADARKRGRPKAFYAPASKGGVQAVTRALDILEALAAHDGVTLTELAAFLGQSVATVHRVLGALGDRRFAELAADRQEWHVGPEAFRLGSAFLRRHDVIEQSRPAMRELTLCTGETSNLGVERNTAVLFVSQVETTETIRAFLPPGTLAPLHASGIGKALLSKFDEGRLSKYLKDCERLLFSPKTLVSEEQLRGDLNLTLERGYAFDDEERTVGMRCVAAAIMNIHGEAVAGVSVSGPTSRLPDKAIPVVGRAVLEAAASISRSLGSR</sequence>
<dbReference type="InterPro" id="IPR036388">
    <property type="entry name" value="WH-like_DNA-bd_sf"/>
</dbReference>